<feature type="compositionally biased region" description="Low complexity" evidence="4">
    <location>
        <begin position="36"/>
        <end position="45"/>
    </location>
</feature>
<evidence type="ECO:0000256" key="2">
    <source>
        <dbReference type="ARBA" id="ARBA00022963"/>
    </source>
</evidence>
<evidence type="ECO:0000256" key="3">
    <source>
        <dbReference type="ARBA" id="ARBA00023098"/>
    </source>
</evidence>
<keyword evidence="3" id="KW-0443">Lipid metabolism</keyword>
<keyword evidence="6" id="KW-1185">Reference proteome</keyword>
<dbReference type="EMBL" id="BAAALS010000009">
    <property type="protein sequence ID" value="GAA1751837.1"/>
    <property type="molecule type" value="Genomic_DNA"/>
</dbReference>
<comment type="caution">
    <text evidence="5">The sequence shown here is derived from an EMBL/GenBank/DDBJ whole genome shotgun (WGS) entry which is preliminary data.</text>
</comment>
<evidence type="ECO:0000256" key="1">
    <source>
        <dbReference type="ARBA" id="ARBA00022801"/>
    </source>
</evidence>
<accession>A0ABN2KAK6</accession>
<keyword evidence="1" id="KW-0378">Hydrolase</keyword>
<gene>
    <name evidence="5" type="ORF">GCM10009681_23560</name>
</gene>
<dbReference type="PANTHER" id="PTHR10272">
    <property type="entry name" value="PLATELET-ACTIVATING FACTOR ACETYLHYDROLASE"/>
    <property type="match status" value="1"/>
</dbReference>
<evidence type="ECO:0000256" key="4">
    <source>
        <dbReference type="SAM" id="MobiDB-lite"/>
    </source>
</evidence>
<reference evidence="5 6" key="1">
    <citation type="journal article" date="2019" name="Int. J. Syst. Evol. Microbiol.">
        <title>The Global Catalogue of Microorganisms (GCM) 10K type strain sequencing project: providing services to taxonomists for standard genome sequencing and annotation.</title>
        <authorList>
            <consortium name="The Broad Institute Genomics Platform"/>
            <consortium name="The Broad Institute Genome Sequencing Center for Infectious Disease"/>
            <person name="Wu L."/>
            <person name="Ma J."/>
        </authorList>
    </citation>
    <scope>NUCLEOTIDE SEQUENCE [LARGE SCALE GENOMIC DNA]</scope>
    <source>
        <strain evidence="5 6">JCM 13249</strain>
    </source>
</reference>
<organism evidence="5 6">
    <name type="scientific">Luedemannella helvata</name>
    <dbReference type="NCBI Taxonomy" id="349315"/>
    <lineage>
        <taxon>Bacteria</taxon>
        <taxon>Bacillati</taxon>
        <taxon>Actinomycetota</taxon>
        <taxon>Actinomycetes</taxon>
        <taxon>Micromonosporales</taxon>
        <taxon>Micromonosporaceae</taxon>
        <taxon>Luedemannella</taxon>
    </lineage>
</organism>
<dbReference type="Pfam" id="PF03403">
    <property type="entry name" value="PAF-AH_p_II"/>
    <property type="match status" value="1"/>
</dbReference>
<evidence type="ECO:0000313" key="6">
    <source>
        <dbReference type="Proteomes" id="UP001500655"/>
    </source>
</evidence>
<evidence type="ECO:0000313" key="5">
    <source>
        <dbReference type="EMBL" id="GAA1751837.1"/>
    </source>
</evidence>
<feature type="compositionally biased region" description="Low complexity" evidence="4">
    <location>
        <begin position="54"/>
        <end position="64"/>
    </location>
</feature>
<dbReference type="PROSITE" id="PS51257">
    <property type="entry name" value="PROKAR_LIPOPROTEIN"/>
    <property type="match status" value="1"/>
</dbReference>
<dbReference type="InterPro" id="IPR029058">
    <property type="entry name" value="AB_hydrolase_fold"/>
</dbReference>
<keyword evidence="2" id="KW-0442">Lipid degradation</keyword>
<proteinExistence type="predicted"/>
<dbReference type="Gene3D" id="3.40.50.1820">
    <property type="entry name" value="alpha/beta hydrolase"/>
    <property type="match status" value="1"/>
</dbReference>
<dbReference type="RefSeq" id="WP_344080030.1">
    <property type="nucleotide sequence ID" value="NZ_BAAALS010000009.1"/>
</dbReference>
<feature type="region of interest" description="Disordered" evidence="4">
    <location>
        <begin position="30"/>
        <end position="73"/>
    </location>
</feature>
<dbReference type="SUPFAM" id="SSF53474">
    <property type="entry name" value="alpha/beta-Hydrolases"/>
    <property type="match status" value="1"/>
</dbReference>
<evidence type="ECO:0008006" key="7">
    <source>
        <dbReference type="Google" id="ProtNLM"/>
    </source>
</evidence>
<dbReference type="Proteomes" id="UP001500655">
    <property type="component" value="Unassembled WGS sequence"/>
</dbReference>
<sequence>MSVARRFPLLGRLVVGVLIGGLVGGCSAGGGPAAAPPQGAAPGSPTVAGGAAGTTRPSADAAPARPSPVAPTAAPARSFAVGVRKITVVREGRRLPTTLWYPATGATGGAARSGVPVAAGRFPIVVFSHGLRGLPDYYAALTTRWAAAGFVVAAPAYPGTNAHADPFDVTDVGQQPLDAAAVISKVRGLDTKLGDPLRGRLATGRVGAAGHSAGGFTTLGMLSAPTRDERVDAAIVIAGASLGGTFAGPAASVLFVHGSDDGTVALSGARTAYQKLSWPKGFLTLTGQGHGDYLRPGNRGFDQVNATTTDFWRATLYGDAAARRRLPANARKSGVSTYDSSRL</sequence>
<protein>
    <recommendedName>
        <fullName evidence="7">Chlorophyllase</fullName>
    </recommendedName>
</protein>
<name>A0ABN2KAK6_9ACTN</name>
<dbReference type="PANTHER" id="PTHR10272:SF0">
    <property type="entry name" value="PLATELET-ACTIVATING FACTOR ACETYLHYDROLASE"/>
    <property type="match status" value="1"/>
</dbReference>